<dbReference type="GO" id="GO:0050661">
    <property type="term" value="F:NADP binding"/>
    <property type="evidence" value="ECO:0007669"/>
    <property type="project" value="InterPro"/>
</dbReference>
<name>Q3I3W7_PSEPU</name>
<dbReference type="PANTHER" id="PTHR23023">
    <property type="entry name" value="DIMETHYLANILINE MONOOXYGENASE"/>
    <property type="match status" value="1"/>
</dbReference>
<evidence type="ECO:0000256" key="4">
    <source>
        <dbReference type="ARBA" id="ARBA00022857"/>
    </source>
</evidence>
<dbReference type="EMBL" id="DQ120722">
    <property type="protein sequence ID" value="ABA55817.1"/>
    <property type="molecule type" value="Genomic_DNA"/>
</dbReference>
<keyword evidence="3" id="KW-0274">FAD</keyword>
<evidence type="ECO:0000256" key="1">
    <source>
        <dbReference type="ARBA" id="ARBA00009183"/>
    </source>
</evidence>
<dbReference type="PRINTS" id="PR00370">
    <property type="entry name" value="FMOXYGENASE"/>
</dbReference>
<evidence type="ECO:0000256" key="2">
    <source>
        <dbReference type="ARBA" id="ARBA00022630"/>
    </source>
</evidence>
<comment type="similarity">
    <text evidence="1">Belongs to the FMO family.</text>
</comment>
<dbReference type="GO" id="GO:0050660">
    <property type="term" value="F:flavin adenine dinucleotide binding"/>
    <property type="evidence" value="ECO:0007669"/>
    <property type="project" value="InterPro"/>
</dbReference>
<protein>
    <submittedName>
        <fullName evidence="6">Putative flavin-binding monooxygenase</fullName>
    </submittedName>
</protein>
<dbReference type="InterPro" id="IPR020946">
    <property type="entry name" value="Flavin_mOase-like"/>
</dbReference>
<dbReference type="Gene3D" id="3.50.50.60">
    <property type="entry name" value="FAD/NAD(P)-binding domain"/>
    <property type="match status" value="1"/>
</dbReference>
<keyword evidence="2" id="KW-0285">Flavoprotein</keyword>
<evidence type="ECO:0000313" key="6">
    <source>
        <dbReference type="EMBL" id="ABA55817.1"/>
    </source>
</evidence>
<dbReference type="AlphaFoldDB" id="Q3I3W7"/>
<keyword evidence="4" id="KW-0521">NADP</keyword>
<dbReference type="InterPro" id="IPR000960">
    <property type="entry name" value="Flavin_mOase"/>
</dbReference>
<keyword evidence="6" id="KW-0503">Monooxygenase</keyword>
<evidence type="ECO:0000256" key="3">
    <source>
        <dbReference type="ARBA" id="ARBA00022827"/>
    </source>
</evidence>
<dbReference type="InterPro" id="IPR050346">
    <property type="entry name" value="FMO-like"/>
</dbReference>
<accession>Q3I3W7</accession>
<evidence type="ECO:0000256" key="5">
    <source>
        <dbReference type="ARBA" id="ARBA00023002"/>
    </source>
</evidence>
<reference evidence="6" key="1">
    <citation type="journal article" date="2006" name="Appl. Microbiol. Biotechnol.">
        <title>Characterization of genes involved in the initial reactions of 4-chloronitrobenzene degradation in Pseudomonas putida ZWL73.</title>
        <authorList>
            <person name="Xiao Y."/>
            <person name="Wu J.F."/>
            <person name="Liu H."/>
            <person name="Wang S.J."/>
            <person name="Liu S.J."/>
            <person name="Zhou N.Y."/>
        </authorList>
    </citation>
    <scope>NUCLEOTIDE SEQUENCE</scope>
    <source>
        <strain evidence="6">ZWL73</strain>
    </source>
</reference>
<dbReference type="SUPFAM" id="SSF51905">
    <property type="entry name" value="FAD/NAD(P)-binding domain"/>
    <property type="match status" value="1"/>
</dbReference>
<organism evidence="6">
    <name type="scientific">Pseudomonas putida</name>
    <name type="common">Arthrobacter siderocapsulatus</name>
    <dbReference type="NCBI Taxonomy" id="303"/>
    <lineage>
        <taxon>Bacteria</taxon>
        <taxon>Pseudomonadati</taxon>
        <taxon>Pseudomonadota</taxon>
        <taxon>Gammaproteobacteria</taxon>
        <taxon>Pseudomonadales</taxon>
        <taxon>Pseudomonadaceae</taxon>
        <taxon>Pseudomonas</taxon>
    </lineage>
</organism>
<dbReference type="InterPro" id="IPR036188">
    <property type="entry name" value="FAD/NAD-bd_sf"/>
</dbReference>
<keyword evidence="5" id="KW-0560">Oxidoreductase</keyword>
<proteinExistence type="inferred from homology"/>
<dbReference type="Pfam" id="PF00743">
    <property type="entry name" value="FMO-like"/>
    <property type="match status" value="1"/>
</dbReference>
<dbReference type="GO" id="GO:0004499">
    <property type="term" value="F:N,N-dimethylaniline monooxygenase activity"/>
    <property type="evidence" value="ECO:0007669"/>
    <property type="project" value="InterPro"/>
</dbReference>
<gene>
    <name evidence="6" type="primary">pcnbB</name>
</gene>
<sequence length="335" mass="37660">MLPKVCIIGAGCSGFTTAKALADRGIPFDCFDMSDQIGGNWVFKNKNGRSACYQSLHIDTSKYRMQFEDLPIPSHFPDYPHHSQVLEYFNAYVDRFGLRKRITFNTEVTKAELMPDKTWRVTLSNGETRSYGALVVANGHHWDQYIPSFPGTFDGPSFHSHRYIDPFEPVDMRGKRILVVGMGNSAMDIASELSQKPIAKRLVVAARRGVWIFPKYINGKVPDKGHAFVDAPLPDPRAGEAHDHPCRRAHEGLRASRARASSCGCAPFGVRRVPDAGRMWRCCREAEYRGTARYQGQVRGRFCRNPTYKPSAFSASLKAHMLEPRPGKSTETGRF</sequence>